<protein>
    <submittedName>
        <fullName evidence="2">Uncharacterized protein</fullName>
    </submittedName>
</protein>
<dbReference type="RefSeq" id="WP_067655437.1">
    <property type="nucleotide sequence ID" value="NZ_FQXG01000003.1"/>
</dbReference>
<keyword evidence="1" id="KW-0472">Membrane</keyword>
<sequence length="331" mass="36491">MLFSAAFLILILGLSGYWVGQMMPYVRVRLSGSVGSHTLYMSIGMGFVLAVGVFIGRTLIVIIQSATGISGRIMTWLLDISGVTYKLPEDGFNLVVLEVAVSMLLIVPAIYFCRKTDWCKRLLCIGVTNVAGDSGGVTGLKAWDAPKDLDSEMLFQAMVEYDGSPEFTQGLELSKIESKFLELRLKSGRILFAAPASIPIGPFNDLRFRVFYEMREDEKGVPYGIVEYKDNLKAVEEYREVGSKLYLLEFCGPRPQADYEPGSSYLHFLAQVGPYMLALEKFWESGVTVAVREIESLGTVEQQVFQDRIALGDEAANPPAEPGQLHLGAPG</sequence>
<dbReference type="AlphaFoldDB" id="A0A1M5U9K4"/>
<feature type="transmembrane region" description="Helical" evidence="1">
    <location>
        <begin position="40"/>
        <end position="62"/>
    </location>
</feature>
<accession>A0A1M5U9K4</accession>
<evidence type="ECO:0000313" key="3">
    <source>
        <dbReference type="Proteomes" id="UP000184268"/>
    </source>
</evidence>
<keyword evidence="1" id="KW-1133">Transmembrane helix</keyword>
<keyword evidence="3" id="KW-1185">Reference proteome</keyword>
<name>A0A1M5U9K4_9GAMM</name>
<dbReference type="STRING" id="299255.SAMN02745129_2469"/>
<feature type="transmembrane region" description="Helical" evidence="1">
    <location>
        <begin position="94"/>
        <end position="113"/>
    </location>
</feature>
<dbReference type="EMBL" id="FQXG01000003">
    <property type="protein sequence ID" value="SHH59735.1"/>
    <property type="molecule type" value="Genomic_DNA"/>
</dbReference>
<gene>
    <name evidence="2" type="ORF">SAMN02745129_2469</name>
</gene>
<organism evidence="2 3">
    <name type="scientific">Ferrimonas marina</name>
    <dbReference type="NCBI Taxonomy" id="299255"/>
    <lineage>
        <taxon>Bacteria</taxon>
        <taxon>Pseudomonadati</taxon>
        <taxon>Pseudomonadota</taxon>
        <taxon>Gammaproteobacteria</taxon>
        <taxon>Alteromonadales</taxon>
        <taxon>Ferrimonadaceae</taxon>
        <taxon>Ferrimonas</taxon>
    </lineage>
</organism>
<keyword evidence="1" id="KW-0812">Transmembrane</keyword>
<evidence type="ECO:0000256" key="1">
    <source>
        <dbReference type="SAM" id="Phobius"/>
    </source>
</evidence>
<dbReference type="Proteomes" id="UP000184268">
    <property type="component" value="Unassembled WGS sequence"/>
</dbReference>
<reference evidence="2 3" key="1">
    <citation type="submission" date="2016-11" db="EMBL/GenBank/DDBJ databases">
        <authorList>
            <person name="Jaros S."/>
            <person name="Januszkiewicz K."/>
            <person name="Wedrychowicz H."/>
        </authorList>
    </citation>
    <scope>NUCLEOTIDE SEQUENCE [LARGE SCALE GENOMIC DNA]</scope>
    <source>
        <strain evidence="2 3">DSM 16917</strain>
    </source>
</reference>
<evidence type="ECO:0000313" key="2">
    <source>
        <dbReference type="EMBL" id="SHH59735.1"/>
    </source>
</evidence>
<proteinExistence type="predicted"/>